<evidence type="ECO:0000313" key="8">
    <source>
        <dbReference type="RefSeq" id="XP_006812752.1"/>
    </source>
</evidence>
<dbReference type="Pfam" id="PF13330">
    <property type="entry name" value="Mucin2_WxxW"/>
    <property type="match status" value="1"/>
</dbReference>
<dbReference type="PANTHER" id="PTHR15031">
    <property type="entry name" value="CARTILAGE INTERMEDIATE LAYER PROTEIN CLIP"/>
    <property type="match status" value="1"/>
</dbReference>
<proteinExistence type="predicted"/>
<evidence type="ECO:0000256" key="4">
    <source>
        <dbReference type="ARBA" id="ARBA00023180"/>
    </source>
</evidence>
<dbReference type="Proteomes" id="UP000694865">
    <property type="component" value="Unplaced"/>
</dbReference>
<keyword evidence="2" id="KW-0964">Secreted</keyword>
<comment type="subcellular location">
    <subcellularLocation>
        <location evidence="1">Secreted</location>
    </subcellularLocation>
</comment>
<evidence type="ECO:0000256" key="5">
    <source>
        <dbReference type="SAM" id="SignalP"/>
    </source>
</evidence>
<gene>
    <name evidence="8" type="primary">LOC102802494</name>
</gene>
<feature type="signal peptide" evidence="5">
    <location>
        <begin position="1"/>
        <end position="15"/>
    </location>
</feature>
<dbReference type="RefSeq" id="XP_006812752.1">
    <property type="nucleotide sequence ID" value="XM_006812689.1"/>
</dbReference>
<evidence type="ECO:0000256" key="2">
    <source>
        <dbReference type="ARBA" id="ARBA00022525"/>
    </source>
</evidence>
<dbReference type="GeneID" id="102802494"/>
<keyword evidence="7" id="KW-1185">Reference proteome</keyword>
<protein>
    <submittedName>
        <fullName evidence="8">Mucin-2-like</fullName>
    </submittedName>
</protein>
<evidence type="ECO:0000313" key="7">
    <source>
        <dbReference type="Proteomes" id="UP000694865"/>
    </source>
</evidence>
<reference evidence="8" key="1">
    <citation type="submission" date="2025-08" db="UniProtKB">
        <authorList>
            <consortium name="RefSeq"/>
        </authorList>
    </citation>
    <scope>IDENTIFICATION</scope>
    <source>
        <tissue evidence="8">Testes</tissue>
    </source>
</reference>
<evidence type="ECO:0000256" key="3">
    <source>
        <dbReference type="ARBA" id="ARBA00022729"/>
    </source>
</evidence>
<accession>A0ABM0LYB1</accession>
<dbReference type="InterPro" id="IPR025155">
    <property type="entry name" value="WxxW_domain"/>
</dbReference>
<name>A0ABM0LYB1_SACKO</name>
<organism evidence="7 8">
    <name type="scientific">Saccoglossus kowalevskii</name>
    <name type="common">Acorn worm</name>
    <dbReference type="NCBI Taxonomy" id="10224"/>
    <lineage>
        <taxon>Eukaryota</taxon>
        <taxon>Metazoa</taxon>
        <taxon>Hemichordata</taxon>
        <taxon>Enteropneusta</taxon>
        <taxon>Harrimaniidae</taxon>
        <taxon>Saccoglossus</taxon>
    </lineage>
</organism>
<evidence type="ECO:0000256" key="1">
    <source>
        <dbReference type="ARBA" id="ARBA00004613"/>
    </source>
</evidence>
<keyword evidence="3 5" id="KW-0732">Signal</keyword>
<dbReference type="InterPro" id="IPR039675">
    <property type="entry name" value="CILP1/CILP2"/>
</dbReference>
<sequence>MKFAVLLVVYTAIICTNVRDSVQQWDTTPHTYVTSRIVYGVNAVCDGAWTDWINLDGPGGAGDEEYLSEAAAQGLVCSSPTAIQAQTVNGIPAEQTGQFIFNHNPYIGFNCINNHQTQPPCLDYKVRYCC</sequence>
<feature type="domain" description="WxxW" evidence="6">
    <location>
        <begin position="49"/>
        <end position="130"/>
    </location>
</feature>
<keyword evidence="4" id="KW-0325">Glycoprotein</keyword>
<feature type="chain" id="PRO_5045901100" evidence="5">
    <location>
        <begin position="16"/>
        <end position="130"/>
    </location>
</feature>
<evidence type="ECO:0000259" key="6">
    <source>
        <dbReference type="Pfam" id="PF13330"/>
    </source>
</evidence>